<sequence length="341" mass="36861">MPDPHSTSGQESAHLILSRLKLRHLRIIGALGEVQTAAAVARRFHVSPAAISKSLAEIEAIVGAPLWEGRGRRGLALTDLGREMANHATVLLVQLERLAESMSAIQKGGKGELRLASRTLSVHPLLCHALATFNTDRPGVTVRMVEGGIVELIEQLVDGSLDILFTYADPRLDLASLSTVRILPAQKVVVIASRDHPLLARRRITADMLARQRWCIPNAGSRIFHLLQTALHHLGVALPSEGVHTSDVSVTASLLQAGDYLAVFPEGIAEQLCTAKVARRVRFDLGGQVEPVVAVWNKQVTARPAAQLFRQLVVDCANSGSEFLKAPLLGARAVTAPRQKR</sequence>
<dbReference type="Gene3D" id="1.10.10.10">
    <property type="entry name" value="Winged helix-like DNA-binding domain superfamily/Winged helix DNA-binding domain"/>
    <property type="match status" value="1"/>
</dbReference>
<evidence type="ECO:0000313" key="7">
    <source>
        <dbReference type="Proteomes" id="UP000494183"/>
    </source>
</evidence>
<dbReference type="InterPro" id="IPR005119">
    <property type="entry name" value="LysR_subst-bd"/>
</dbReference>
<keyword evidence="4" id="KW-0804">Transcription</keyword>
<organism evidence="6 7">
    <name type="scientific">Achromobacter insolitus</name>
    <dbReference type="NCBI Taxonomy" id="217204"/>
    <lineage>
        <taxon>Bacteria</taxon>
        <taxon>Pseudomonadati</taxon>
        <taxon>Pseudomonadota</taxon>
        <taxon>Betaproteobacteria</taxon>
        <taxon>Burkholderiales</taxon>
        <taxon>Alcaligenaceae</taxon>
        <taxon>Achromobacter</taxon>
    </lineage>
</organism>
<evidence type="ECO:0000259" key="5">
    <source>
        <dbReference type="PROSITE" id="PS50931"/>
    </source>
</evidence>
<evidence type="ECO:0000313" key="6">
    <source>
        <dbReference type="EMBL" id="CAB3939570.1"/>
    </source>
</evidence>
<accession>A0A6S7FMC4</accession>
<dbReference type="GO" id="GO:0003677">
    <property type="term" value="F:DNA binding"/>
    <property type="evidence" value="ECO:0007669"/>
    <property type="project" value="UniProtKB-KW"/>
</dbReference>
<dbReference type="GO" id="GO:0005829">
    <property type="term" value="C:cytosol"/>
    <property type="evidence" value="ECO:0007669"/>
    <property type="project" value="TreeGrafter"/>
</dbReference>
<dbReference type="RefSeq" id="WP_175202336.1">
    <property type="nucleotide sequence ID" value="NZ_CADILH010000015.1"/>
</dbReference>
<name>A0A6S7FMC4_9BURK</name>
<dbReference type="InterPro" id="IPR050950">
    <property type="entry name" value="HTH-type_LysR_regulators"/>
</dbReference>
<dbReference type="PANTHER" id="PTHR30419">
    <property type="entry name" value="HTH-TYPE TRANSCRIPTIONAL REGULATOR YBHD"/>
    <property type="match status" value="1"/>
</dbReference>
<comment type="similarity">
    <text evidence="1">Belongs to the LysR transcriptional regulatory family.</text>
</comment>
<reference evidence="6 7" key="1">
    <citation type="submission" date="2020-04" db="EMBL/GenBank/DDBJ databases">
        <authorList>
            <person name="De Canck E."/>
        </authorList>
    </citation>
    <scope>NUCLEOTIDE SEQUENCE [LARGE SCALE GENOMIC DNA]</scope>
    <source>
        <strain evidence="6 7">LMG 6000</strain>
    </source>
</reference>
<keyword evidence="2" id="KW-0805">Transcription regulation</keyword>
<protein>
    <recommendedName>
        <fullName evidence="5">HTH lysR-type domain-containing protein</fullName>
    </recommendedName>
</protein>
<dbReference type="PANTHER" id="PTHR30419:SF8">
    <property type="entry name" value="NITROGEN ASSIMILATION TRANSCRIPTIONAL ACTIVATOR-RELATED"/>
    <property type="match status" value="1"/>
</dbReference>
<evidence type="ECO:0000256" key="1">
    <source>
        <dbReference type="ARBA" id="ARBA00009437"/>
    </source>
</evidence>
<dbReference type="Proteomes" id="UP000494183">
    <property type="component" value="Unassembled WGS sequence"/>
</dbReference>
<dbReference type="Gene3D" id="3.40.190.290">
    <property type="match status" value="1"/>
</dbReference>
<gene>
    <name evidence="6" type="ORF">LMG6000_06217</name>
</gene>
<dbReference type="InterPro" id="IPR036390">
    <property type="entry name" value="WH_DNA-bd_sf"/>
</dbReference>
<dbReference type="EMBL" id="CADILH010000015">
    <property type="protein sequence ID" value="CAB3939570.1"/>
    <property type="molecule type" value="Genomic_DNA"/>
</dbReference>
<dbReference type="GO" id="GO:0003700">
    <property type="term" value="F:DNA-binding transcription factor activity"/>
    <property type="evidence" value="ECO:0007669"/>
    <property type="project" value="InterPro"/>
</dbReference>
<keyword evidence="7" id="KW-1185">Reference proteome</keyword>
<dbReference type="SUPFAM" id="SSF46785">
    <property type="entry name" value="Winged helix' DNA-binding domain"/>
    <property type="match status" value="1"/>
</dbReference>
<dbReference type="PROSITE" id="PS50931">
    <property type="entry name" value="HTH_LYSR"/>
    <property type="match status" value="1"/>
</dbReference>
<dbReference type="SUPFAM" id="SSF53850">
    <property type="entry name" value="Periplasmic binding protein-like II"/>
    <property type="match status" value="1"/>
</dbReference>
<proteinExistence type="inferred from homology"/>
<dbReference type="Pfam" id="PF00126">
    <property type="entry name" value="HTH_1"/>
    <property type="match status" value="1"/>
</dbReference>
<evidence type="ECO:0000256" key="3">
    <source>
        <dbReference type="ARBA" id="ARBA00023125"/>
    </source>
</evidence>
<dbReference type="Pfam" id="PF03466">
    <property type="entry name" value="LysR_substrate"/>
    <property type="match status" value="1"/>
</dbReference>
<dbReference type="InterPro" id="IPR036388">
    <property type="entry name" value="WH-like_DNA-bd_sf"/>
</dbReference>
<feature type="domain" description="HTH lysR-type" evidence="5">
    <location>
        <begin position="20"/>
        <end position="78"/>
    </location>
</feature>
<dbReference type="AlphaFoldDB" id="A0A6S7FMC4"/>
<keyword evidence="3" id="KW-0238">DNA-binding</keyword>
<dbReference type="InterPro" id="IPR000847">
    <property type="entry name" value="LysR_HTH_N"/>
</dbReference>
<evidence type="ECO:0000256" key="4">
    <source>
        <dbReference type="ARBA" id="ARBA00023163"/>
    </source>
</evidence>
<evidence type="ECO:0000256" key="2">
    <source>
        <dbReference type="ARBA" id="ARBA00023015"/>
    </source>
</evidence>